<dbReference type="HOGENOM" id="CLU_055486_0_0_1"/>
<sequence length="329" mass="37433">MSSRKRKNRDHQRTYYEPPSHDKDVVPDPALIIQAHEGDVVRGPQARLAALSLEVGPGHVGSALIKWGAHDDPTYFRREQSPSDIERDEDQRESIWVDRYDARLLLDDLPEPSLSAQVRSHSPSGWSDLPSDTEDTFFFSPDEAEDYRREKRRRLIDQSREERLRALREEEGPEEEEDADTWGGSDEEPDDAQVTVMHKTAQHILSSLNPAQLEIRILANYGGDKRFAFLRGRWSRAWRTLKGKVRVEIEEKKEQEKNTSGNVSLGGLAAYGDSDDESEGHSDAAGSNLEPSQEPEPPSDETLKEARRARAREWSARRRTVQAAEEQNA</sequence>
<dbReference type="Proteomes" id="UP000008064">
    <property type="component" value="Unassembled WGS sequence"/>
</dbReference>
<reference evidence="2" key="1">
    <citation type="submission" date="2011-04" db="EMBL/GenBank/DDBJ databases">
        <title>Evolution of plant cell wall degrading machinery underlies the functional diversity of forest fungi.</title>
        <authorList>
            <consortium name="US DOE Joint Genome Institute (JGI-PGF)"/>
            <person name="Eastwood D.C."/>
            <person name="Floudas D."/>
            <person name="Binder M."/>
            <person name="Majcherczyk A."/>
            <person name="Schneider P."/>
            <person name="Aerts A."/>
            <person name="Asiegbu F.O."/>
            <person name="Baker S.E."/>
            <person name="Barry K."/>
            <person name="Bendiksby M."/>
            <person name="Blumentritt M."/>
            <person name="Coutinho P.M."/>
            <person name="Cullen D."/>
            <person name="Cullen D."/>
            <person name="Gathman A."/>
            <person name="Goodell B."/>
            <person name="Henrissat B."/>
            <person name="Ihrmark K."/>
            <person name="Kauserud H."/>
            <person name="Kohler A."/>
            <person name="LaButti K."/>
            <person name="Lapidus A."/>
            <person name="Lavin J.L."/>
            <person name="Lee Y.-H."/>
            <person name="Lindquist E."/>
            <person name="Lilly W."/>
            <person name="Lucas S."/>
            <person name="Morin E."/>
            <person name="Murat C."/>
            <person name="Oguiza J.A."/>
            <person name="Park J."/>
            <person name="Pisabarro A.G."/>
            <person name="Riley R."/>
            <person name="Rosling A."/>
            <person name="Salamov A."/>
            <person name="Schmidt O."/>
            <person name="Schmutz J."/>
            <person name="Skrede I."/>
            <person name="Stenlid J."/>
            <person name="Wiebenga A."/>
            <person name="Xie X."/>
            <person name="Kues U."/>
            <person name="Hibbett D.S."/>
            <person name="Hoffmeister D."/>
            <person name="Hogberg N."/>
            <person name="Martin F."/>
            <person name="Grigoriev I.V."/>
            <person name="Watkinson S.C."/>
        </authorList>
    </citation>
    <scope>NUCLEOTIDE SEQUENCE</scope>
    <source>
        <strain evidence="2">S7.9</strain>
    </source>
</reference>
<dbReference type="RefSeq" id="XP_007320475.1">
    <property type="nucleotide sequence ID" value="XM_007320413.1"/>
</dbReference>
<dbReference type="EMBL" id="GL945436">
    <property type="protein sequence ID" value="EGO23235.1"/>
    <property type="molecule type" value="Genomic_DNA"/>
</dbReference>
<accession>F8P257</accession>
<organism>
    <name type="scientific">Serpula lacrymans var. lacrymans (strain S7.9)</name>
    <name type="common">Dry rot fungus</name>
    <dbReference type="NCBI Taxonomy" id="578457"/>
    <lineage>
        <taxon>Eukaryota</taxon>
        <taxon>Fungi</taxon>
        <taxon>Dikarya</taxon>
        <taxon>Basidiomycota</taxon>
        <taxon>Agaricomycotina</taxon>
        <taxon>Agaricomycetes</taxon>
        <taxon>Agaricomycetidae</taxon>
        <taxon>Boletales</taxon>
        <taxon>Coniophorineae</taxon>
        <taxon>Serpulaceae</taxon>
        <taxon>Serpula</taxon>
    </lineage>
</organism>
<name>F8P257_SERL9</name>
<feature type="region of interest" description="Disordered" evidence="1">
    <location>
        <begin position="252"/>
        <end position="329"/>
    </location>
</feature>
<feature type="compositionally biased region" description="Basic and acidic residues" evidence="1">
    <location>
        <begin position="11"/>
        <end position="26"/>
    </location>
</feature>
<dbReference type="AlphaFoldDB" id="F8P257"/>
<feature type="compositionally biased region" description="Basic residues" evidence="1">
    <location>
        <begin position="1"/>
        <end position="10"/>
    </location>
</feature>
<gene>
    <name evidence="2" type="ORF">SERLADRAFT_409623</name>
</gene>
<feature type="compositionally biased region" description="Acidic residues" evidence="1">
    <location>
        <begin position="171"/>
        <end position="189"/>
    </location>
</feature>
<dbReference type="GeneID" id="18812833"/>
<feature type="region of interest" description="Disordered" evidence="1">
    <location>
        <begin position="164"/>
        <end position="189"/>
    </location>
</feature>
<evidence type="ECO:0000256" key="1">
    <source>
        <dbReference type="SAM" id="MobiDB-lite"/>
    </source>
</evidence>
<dbReference type="OrthoDB" id="2552978at2759"/>
<protein>
    <submittedName>
        <fullName evidence="2">Uncharacterized protein</fullName>
    </submittedName>
</protein>
<feature type="region of interest" description="Disordered" evidence="1">
    <location>
        <begin position="1"/>
        <end position="26"/>
    </location>
</feature>
<evidence type="ECO:0000313" key="2">
    <source>
        <dbReference type="EMBL" id="EGO23235.1"/>
    </source>
</evidence>
<feature type="compositionally biased region" description="Polar residues" evidence="1">
    <location>
        <begin position="116"/>
        <end position="125"/>
    </location>
</feature>
<feature type="compositionally biased region" description="Basic and acidic residues" evidence="1">
    <location>
        <begin position="301"/>
        <end position="316"/>
    </location>
</feature>
<feature type="region of interest" description="Disordered" evidence="1">
    <location>
        <begin position="114"/>
        <end position="142"/>
    </location>
</feature>
<dbReference type="KEGG" id="sla:SERLADRAFT_409623"/>
<proteinExistence type="predicted"/>